<keyword evidence="2" id="KW-1185">Reference proteome</keyword>
<evidence type="ECO:0000313" key="2">
    <source>
        <dbReference type="Proteomes" id="UP001234178"/>
    </source>
</evidence>
<protein>
    <submittedName>
        <fullName evidence="1">Uncharacterized protein</fullName>
    </submittedName>
</protein>
<accession>A0ABR0AIM2</accession>
<comment type="caution">
    <text evidence="1">The sequence shown here is derived from an EMBL/GenBank/DDBJ whole genome shotgun (WGS) entry which is preliminary data.</text>
</comment>
<sequence>MIQPVKPDWTTGKILIAKRRGRGIVWAADCPENEYVISKVMEKEICLKRNRLISRYGWECQVWLDKFNQIFHYVRGLLHQRNNISQEFFDGDESGNKTPTRDYFGGLTWDFS</sequence>
<name>A0ABR0AIM2_9CRUS</name>
<organism evidence="1 2">
    <name type="scientific">Daphnia magna</name>
    <dbReference type="NCBI Taxonomy" id="35525"/>
    <lineage>
        <taxon>Eukaryota</taxon>
        <taxon>Metazoa</taxon>
        <taxon>Ecdysozoa</taxon>
        <taxon>Arthropoda</taxon>
        <taxon>Crustacea</taxon>
        <taxon>Branchiopoda</taxon>
        <taxon>Diplostraca</taxon>
        <taxon>Cladocera</taxon>
        <taxon>Anomopoda</taxon>
        <taxon>Daphniidae</taxon>
        <taxon>Daphnia</taxon>
    </lineage>
</organism>
<evidence type="ECO:0000313" key="1">
    <source>
        <dbReference type="EMBL" id="KAK4024979.1"/>
    </source>
</evidence>
<gene>
    <name evidence="1" type="ORF">OUZ56_010473</name>
</gene>
<proteinExistence type="predicted"/>
<dbReference type="EMBL" id="JAOYFB010000037">
    <property type="protein sequence ID" value="KAK4024979.1"/>
    <property type="molecule type" value="Genomic_DNA"/>
</dbReference>
<reference evidence="1 2" key="1">
    <citation type="journal article" date="2023" name="Nucleic Acids Res.">
        <title>The hologenome of Daphnia magna reveals possible DNA methylation and microbiome-mediated evolution of the host genome.</title>
        <authorList>
            <person name="Chaturvedi A."/>
            <person name="Li X."/>
            <person name="Dhandapani V."/>
            <person name="Marshall H."/>
            <person name="Kissane S."/>
            <person name="Cuenca-Cambronero M."/>
            <person name="Asole G."/>
            <person name="Calvet F."/>
            <person name="Ruiz-Romero M."/>
            <person name="Marangio P."/>
            <person name="Guigo R."/>
            <person name="Rago D."/>
            <person name="Mirbahai L."/>
            <person name="Eastwood N."/>
            <person name="Colbourne J.K."/>
            <person name="Zhou J."/>
            <person name="Mallon E."/>
            <person name="Orsini L."/>
        </authorList>
    </citation>
    <scope>NUCLEOTIDE SEQUENCE [LARGE SCALE GENOMIC DNA]</scope>
    <source>
        <strain evidence="1">LRV0_1</strain>
    </source>
</reference>
<dbReference type="Proteomes" id="UP001234178">
    <property type="component" value="Unassembled WGS sequence"/>
</dbReference>